<dbReference type="SUPFAM" id="SSF48403">
    <property type="entry name" value="Ankyrin repeat"/>
    <property type="match status" value="1"/>
</dbReference>
<dbReference type="CDD" id="cd14484">
    <property type="entry name" value="SPX_GDE1_like"/>
    <property type="match status" value="1"/>
</dbReference>
<gene>
    <name evidence="8" type="ORF">NLU13_7098</name>
</gene>
<feature type="region of interest" description="Disordered" evidence="5">
    <location>
        <begin position="884"/>
        <end position="916"/>
    </location>
</feature>
<dbReference type="AlphaFoldDB" id="A0AA39L6G5"/>
<dbReference type="InterPro" id="IPR051578">
    <property type="entry name" value="GDPD"/>
</dbReference>
<keyword evidence="1" id="KW-0677">Repeat</keyword>
<dbReference type="SUPFAM" id="SSF51695">
    <property type="entry name" value="PLC-like phosphodiesterases"/>
    <property type="match status" value="1"/>
</dbReference>
<evidence type="ECO:0000259" key="6">
    <source>
        <dbReference type="PROSITE" id="PS51382"/>
    </source>
</evidence>
<evidence type="ECO:0000256" key="3">
    <source>
        <dbReference type="ARBA" id="ARBA00023043"/>
    </source>
</evidence>
<feature type="region of interest" description="Disordered" evidence="5">
    <location>
        <begin position="1134"/>
        <end position="1155"/>
    </location>
</feature>
<feature type="domain" description="SPX" evidence="6">
    <location>
        <begin position="1"/>
        <end position="144"/>
    </location>
</feature>
<dbReference type="Pfam" id="PF03105">
    <property type="entry name" value="SPX"/>
    <property type="match status" value="1"/>
</dbReference>
<evidence type="ECO:0000256" key="1">
    <source>
        <dbReference type="ARBA" id="ARBA00022737"/>
    </source>
</evidence>
<name>A0AA39L6G5_SARSR</name>
<dbReference type="Proteomes" id="UP001175261">
    <property type="component" value="Unassembled WGS sequence"/>
</dbReference>
<dbReference type="Pfam" id="PF12796">
    <property type="entry name" value="Ank_2"/>
    <property type="match status" value="1"/>
</dbReference>
<dbReference type="InterPro" id="IPR036770">
    <property type="entry name" value="Ankyrin_rpt-contain_sf"/>
</dbReference>
<feature type="compositionally biased region" description="Polar residues" evidence="5">
    <location>
        <begin position="905"/>
        <end position="916"/>
    </location>
</feature>
<evidence type="ECO:0000256" key="5">
    <source>
        <dbReference type="SAM" id="MobiDB-lite"/>
    </source>
</evidence>
<evidence type="ECO:0000256" key="2">
    <source>
        <dbReference type="ARBA" id="ARBA00022801"/>
    </source>
</evidence>
<comment type="caution">
    <text evidence="8">The sequence shown here is derived from an EMBL/GenBank/DDBJ whole genome shotgun (WGS) entry which is preliminary data.</text>
</comment>
<dbReference type="PROSITE" id="PS51382">
    <property type="entry name" value="SPX"/>
    <property type="match status" value="1"/>
</dbReference>
<evidence type="ECO:0000313" key="8">
    <source>
        <dbReference type="EMBL" id="KAK0385923.1"/>
    </source>
</evidence>
<dbReference type="GO" id="GO:0046475">
    <property type="term" value="P:glycerophospholipid catabolic process"/>
    <property type="evidence" value="ECO:0007669"/>
    <property type="project" value="TreeGrafter"/>
</dbReference>
<feature type="repeat" description="ANK" evidence="4">
    <location>
        <begin position="484"/>
        <end position="508"/>
    </location>
</feature>
<feature type="domain" description="GP-PDE" evidence="7">
    <location>
        <begin position="800"/>
        <end position="1130"/>
    </location>
</feature>
<dbReference type="InterPro" id="IPR030395">
    <property type="entry name" value="GP_PDE_dom"/>
</dbReference>
<dbReference type="InterPro" id="IPR057506">
    <property type="entry name" value="C2_GPCPD1"/>
</dbReference>
<dbReference type="EMBL" id="JAPDFR010000006">
    <property type="protein sequence ID" value="KAK0385923.1"/>
    <property type="molecule type" value="Genomic_DNA"/>
</dbReference>
<evidence type="ECO:0000259" key="7">
    <source>
        <dbReference type="PROSITE" id="PS51704"/>
    </source>
</evidence>
<evidence type="ECO:0000313" key="9">
    <source>
        <dbReference type="Proteomes" id="UP001175261"/>
    </source>
</evidence>
<sequence length="1155" mass="127939">MKFGRNLPRNQVPEWASSYINYKGLKKLIKSAAQKAKLGEPVDPAEFFFALDRNLEDVDFFYNKKFGEACRRLNLLHNRYGRIPDVVATLDRDEVEEAMGALLELRSQLRNLQWFGEINRRGFVKITKKLDKKVPGIPTQHRYISTKVDPKAFAKDGNTARLLSEINRWLSILGEAQTFDDSTSDRSTRSLGRVSNKAMLKLPQSQLDILDSAVRTDSLESLKEGLHDVNTQNSNESTQTLLLNLLQRSISGRSRKCITYLLENLQDLDESEDINGRNCIHRLVIHIGRVKSAPQHNDANSYPVPVGSAFDHRHPQGTVPNAANRKSDTLVLLGKDDEAIQILMYLLDNLSPRQRGALKARDSFGRLPLHYAAQYGFVVVCQIIMAKMQEWDQFDSKDGIDAPEWHDHDGYAPLHLSVMGGHALATEALLQGENWQGSSDSKDHIRKTASKSGAVLAMATKSNYKVIVDLLVNAGVDINWIDQQGESALHLAARFGHHECAAIILRGGGKQKADLEIAEKSYAWTPLHVAAVDGQLRIVEMLIEAGSDLAKPDSSGWTAKEHAALRGHMSIARLLAKHTKDEGPQTRTSPSLAPTNPPGALSIGERRSNGTSSNGNLRASAEPVKTFGHRYLTNESLVLVSLGSMDMRKTTEAVSLDQVPLTEAHNTQLDTALSVVVSANGAQGEPSIIDLPVSENISTEPIVFTTKEFSKVKLLFDIVPTYSGSEKNKIGRAVALLSSVKPTIGSQRMNLQGDVCVPIMSSSLDVIGVVNFNFLVITPFHHPRMEITSRQTYWKKLESTMLIGHRGLGKNITSNRSLQLGENTLPSFIAAANLGAQYVEFDVQLTKDHVPVIYHDFLVSETGIDAPVHTLTLEQFLHINPDSTRNGYHSNGHKTRVDSVKRNRSSSFTPRRTNSVGFIGEQNDELEERMKHTRDYKEKGFKANSRGNFIQAPFATLEDLFRKLPEHIGFNIEMKYPMLHESEEHEMDTYAVELNSFCDTVLSKVYDLAGERHIIFSSFNPDICLCLSYKQPSIPILFLSDSGCSPVGDIRASSLQEAIRFASRWNLLGIVSAAEPLINSPRLVRVVKENGLVCVSYGTLNNDSTMVQRQVKEGIDAVIVDSVLAIRKGLTTHSAESAEHSENGTKSDGESAAVL</sequence>
<dbReference type="InterPro" id="IPR017946">
    <property type="entry name" value="PLC-like_Pdiesterase_TIM-brl"/>
</dbReference>
<dbReference type="PANTHER" id="PTHR22958">
    <property type="entry name" value="GLYCEROPHOSPHORYL DIESTER PHOSPHODIESTERASE"/>
    <property type="match status" value="1"/>
</dbReference>
<evidence type="ECO:0000256" key="4">
    <source>
        <dbReference type="PROSITE-ProRule" id="PRU00023"/>
    </source>
</evidence>
<dbReference type="PROSITE" id="PS51704">
    <property type="entry name" value="GP_PDE"/>
    <property type="match status" value="1"/>
</dbReference>
<feature type="region of interest" description="Disordered" evidence="5">
    <location>
        <begin position="579"/>
        <end position="620"/>
    </location>
</feature>
<keyword evidence="9" id="KW-1185">Reference proteome</keyword>
<reference evidence="8" key="1">
    <citation type="submission" date="2022-10" db="EMBL/GenBank/DDBJ databases">
        <title>Determination and structural analysis of whole genome sequence of Sarocladium strictum F4-1.</title>
        <authorList>
            <person name="Hu L."/>
            <person name="Jiang Y."/>
        </authorList>
    </citation>
    <scope>NUCLEOTIDE SEQUENCE</scope>
    <source>
        <strain evidence="8">F4-1</strain>
    </source>
</reference>
<dbReference type="Gene3D" id="3.20.20.190">
    <property type="entry name" value="Phosphatidylinositol (PI) phosphodiesterase"/>
    <property type="match status" value="1"/>
</dbReference>
<dbReference type="PANTHER" id="PTHR22958:SF1">
    <property type="entry name" value="GLYCEROPHOSPHOCHOLINE PHOSPHODIESTERASE GPCPD1"/>
    <property type="match status" value="1"/>
</dbReference>
<dbReference type="PROSITE" id="PS50297">
    <property type="entry name" value="ANK_REP_REGION"/>
    <property type="match status" value="2"/>
</dbReference>
<dbReference type="InterPro" id="IPR002110">
    <property type="entry name" value="Ankyrin_rpt"/>
</dbReference>
<accession>A0AA39L6G5</accession>
<dbReference type="Pfam" id="PF03009">
    <property type="entry name" value="GDPD"/>
    <property type="match status" value="1"/>
</dbReference>
<dbReference type="GO" id="GO:0047389">
    <property type="term" value="F:glycerophosphocholine phosphodiesterase activity"/>
    <property type="evidence" value="ECO:0007669"/>
    <property type="project" value="TreeGrafter"/>
</dbReference>
<dbReference type="InterPro" id="IPR004331">
    <property type="entry name" value="SPX_dom"/>
</dbReference>
<keyword evidence="3 4" id="KW-0040">ANK repeat</keyword>
<dbReference type="Pfam" id="PF25329">
    <property type="entry name" value="C2_GDE1"/>
    <property type="match status" value="1"/>
</dbReference>
<dbReference type="SMART" id="SM00248">
    <property type="entry name" value="ANK"/>
    <property type="match status" value="7"/>
</dbReference>
<keyword evidence="2" id="KW-0378">Hydrolase</keyword>
<dbReference type="PROSITE" id="PS50088">
    <property type="entry name" value="ANK_REPEAT"/>
    <property type="match status" value="2"/>
</dbReference>
<proteinExistence type="predicted"/>
<organism evidence="8 9">
    <name type="scientific">Sarocladium strictum</name>
    <name type="common">Black bundle disease fungus</name>
    <name type="synonym">Acremonium strictum</name>
    <dbReference type="NCBI Taxonomy" id="5046"/>
    <lineage>
        <taxon>Eukaryota</taxon>
        <taxon>Fungi</taxon>
        <taxon>Dikarya</taxon>
        <taxon>Ascomycota</taxon>
        <taxon>Pezizomycotina</taxon>
        <taxon>Sordariomycetes</taxon>
        <taxon>Hypocreomycetidae</taxon>
        <taxon>Hypocreales</taxon>
        <taxon>Sarocladiaceae</taxon>
        <taxon>Sarocladium</taxon>
    </lineage>
</organism>
<feature type="repeat" description="ANK" evidence="4">
    <location>
        <begin position="522"/>
        <end position="554"/>
    </location>
</feature>
<evidence type="ECO:0008006" key="10">
    <source>
        <dbReference type="Google" id="ProtNLM"/>
    </source>
</evidence>
<protein>
    <recommendedName>
        <fullName evidence="10">Glycerophosphodiester phosphodiesterase GDE1</fullName>
    </recommendedName>
</protein>
<feature type="compositionally biased region" description="Polar residues" evidence="5">
    <location>
        <begin position="585"/>
        <end position="594"/>
    </location>
</feature>
<dbReference type="Gene3D" id="1.25.40.20">
    <property type="entry name" value="Ankyrin repeat-containing domain"/>
    <property type="match status" value="1"/>
</dbReference>
<feature type="compositionally biased region" description="Basic and acidic residues" evidence="5">
    <location>
        <begin position="1136"/>
        <end position="1149"/>
    </location>
</feature>